<dbReference type="SUPFAM" id="SSF56935">
    <property type="entry name" value="Porins"/>
    <property type="match status" value="1"/>
</dbReference>
<reference evidence="5" key="1">
    <citation type="submission" date="2024-05" db="EMBL/GenBank/DDBJ databases">
        <title>Draft Genome Sequences of Flagellimonas sp. MMG031 and Marinobacter sp. MMG032 Isolated from the dinoflagellate Symbiodinium pilosum.</title>
        <authorList>
            <person name="Shikuma N.J."/>
            <person name="Farrell M.V."/>
        </authorList>
    </citation>
    <scope>NUCLEOTIDE SEQUENCE</scope>
    <source>
        <strain evidence="5">MMG031</strain>
    </source>
</reference>
<dbReference type="AlphaFoldDB" id="A0AAU7N0T2"/>
<evidence type="ECO:0000256" key="3">
    <source>
        <dbReference type="ARBA" id="ARBA00023237"/>
    </source>
</evidence>
<dbReference type="GO" id="GO:0009279">
    <property type="term" value="C:cell outer membrane"/>
    <property type="evidence" value="ECO:0007669"/>
    <property type="project" value="UniProtKB-SubCell"/>
</dbReference>
<protein>
    <submittedName>
        <fullName evidence="5">TonB-dependent receptor plug domain-containing protein</fullName>
    </submittedName>
</protein>
<proteinExistence type="predicted"/>
<evidence type="ECO:0000259" key="4">
    <source>
        <dbReference type="Pfam" id="PF07715"/>
    </source>
</evidence>
<dbReference type="Gene3D" id="2.40.170.20">
    <property type="entry name" value="TonB-dependent receptor, beta-barrel domain"/>
    <property type="match status" value="1"/>
</dbReference>
<gene>
    <name evidence="5" type="ORF">ABNE31_04410</name>
</gene>
<accession>A0AAU7N0T2</accession>
<dbReference type="InterPro" id="IPR012910">
    <property type="entry name" value="Plug_dom"/>
</dbReference>
<evidence type="ECO:0000256" key="1">
    <source>
        <dbReference type="ARBA" id="ARBA00004442"/>
    </source>
</evidence>
<dbReference type="RefSeq" id="WP_349352504.1">
    <property type="nucleotide sequence ID" value="NZ_CP157804.1"/>
</dbReference>
<dbReference type="KEGG" id="fld:ABNE31_04410"/>
<dbReference type="EMBL" id="CP157804">
    <property type="protein sequence ID" value="XBQ24165.1"/>
    <property type="molecule type" value="Genomic_DNA"/>
</dbReference>
<sequence length="855" mass="96523">MRIFIVAALFLFGIFTSSAQEHLFLEFRDTPLKKVIGQLEKDLDLRFSYAEDLIKDKKIELFADGLSLNILLGTLEAQTGLRFEKIDGQPQIIVVPLPTAKDLFQVYLLDKDTRMPISENQVVIDSNLILATDKSGFIQFKDTGKPTYRLEANGYRTIFLSKKEQVRPIYLTPAYQELKEVVVTSYITTGIDRNQDGSITLLQEPLGPIPGQTSPDILQSIQLIPGVAALDESASGIQIHGGTSDQNLVLFDHIRVFNTGYLYGMLSRFNPYATQKATIFKTATSASYGDRVSGIIDISTDDTVSSKMSGGIGMDGLSVDGYIKIPLSKKSSISLFARNAYQDIFESQTYEAYAKKIFDNSGAISDSSGNPLNVVSDDSYTYETSNSEFRFYDINAKYVFKPSEKDILSVSALMTRNRTLFSFSNQGETKRDSLATGNGGISINWKRHSSNGQIDQLTTYFSSYDSYYQNLELYGNELEETNIRGNRISDFGLELKSDRVLKNNDIVGFGYQLSNTNLEIDLNYFSNIDPANNVSLPVQDSNLKNVLFGEYSIRKEKGNLFKIGLRAVHYGSLGRFLIEPRLNLEIPLSPSFRIRTGYERRNQPIAQLIEFDQTELRLENNLWRLSDNADYPLLQSNQFSAGILFDKNGWTFDAEVYYKNLTGLTSFNQGFNLPQPILAEGKSRIKGLDILLKKRIKNYRFWMGYTLNNVDFIFEDLQDQSFSGNNDIPNSFRISNSLNIKNLKLSVGWQYRTGSPYTPIKNYDEATRIVSFESLNSGRLPNFHRLDASVIYNFDVNPKSTKIQLGLSALNIYARIVPLAVIHRTSQQNGALLLEQVIQRKSLGFTPNLTLRLFF</sequence>
<evidence type="ECO:0000313" key="5">
    <source>
        <dbReference type="EMBL" id="XBQ24165.1"/>
    </source>
</evidence>
<organism evidence="5">
    <name type="scientific">Flagellimonas sp. MMG031</name>
    <dbReference type="NCBI Taxonomy" id="3158549"/>
    <lineage>
        <taxon>Bacteria</taxon>
        <taxon>Pseudomonadati</taxon>
        <taxon>Bacteroidota</taxon>
        <taxon>Flavobacteriia</taxon>
        <taxon>Flavobacteriales</taxon>
        <taxon>Flavobacteriaceae</taxon>
        <taxon>Flagellimonas</taxon>
    </lineage>
</organism>
<feature type="domain" description="TonB-dependent receptor plug" evidence="4">
    <location>
        <begin position="212"/>
        <end position="292"/>
    </location>
</feature>
<keyword evidence="3" id="KW-0998">Cell outer membrane</keyword>
<evidence type="ECO:0000256" key="2">
    <source>
        <dbReference type="ARBA" id="ARBA00023136"/>
    </source>
</evidence>
<keyword evidence="5" id="KW-0675">Receptor</keyword>
<comment type="subcellular location">
    <subcellularLocation>
        <location evidence="1">Cell outer membrane</location>
    </subcellularLocation>
</comment>
<dbReference type="InterPro" id="IPR036942">
    <property type="entry name" value="Beta-barrel_TonB_sf"/>
</dbReference>
<name>A0AAU7N0T2_9FLAO</name>
<dbReference type="Pfam" id="PF07715">
    <property type="entry name" value="Plug"/>
    <property type="match status" value="1"/>
</dbReference>
<keyword evidence="2" id="KW-0472">Membrane</keyword>